<organism evidence="2 3">
    <name type="scientific">Agaribacillus aureus</name>
    <dbReference type="NCBI Taxonomy" id="3051825"/>
    <lineage>
        <taxon>Bacteria</taxon>
        <taxon>Pseudomonadati</taxon>
        <taxon>Bacteroidota</taxon>
        <taxon>Cytophagia</taxon>
        <taxon>Cytophagales</taxon>
        <taxon>Splendidivirgaceae</taxon>
        <taxon>Agaribacillus</taxon>
    </lineage>
</organism>
<dbReference type="Pfam" id="PF07394">
    <property type="entry name" value="DUF1501"/>
    <property type="match status" value="1"/>
</dbReference>
<name>A0ABT8LFD4_9BACT</name>
<dbReference type="RefSeq" id="WP_346761829.1">
    <property type="nucleotide sequence ID" value="NZ_JAUJEB010000009.1"/>
</dbReference>
<dbReference type="PANTHER" id="PTHR43737">
    <property type="entry name" value="BLL7424 PROTEIN"/>
    <property type="match status" value="1"/>
</dbReference>
<proteinExistence type="predicted"/>
<dbReference type="EMBL" id="JAUJEB010000009">
    <property type="protein sequence ID" value="MDN5216492.1"/>
    <property type="molecule type" value="Genomic_DNA"/>
</dbReference>
<gene>
    <name evidence="2" type="ORF">QQ020_30770</name>
</gene>
<sequence>MNSRRSFLKQSSLVTAGTMLAPNFLHAFSNRNTHGFNGKRLIVIQLSGGNDGLNTIIPYRNDLYYQLRPSLSYQKREVLNLTTELGLNPGMSGLKEIFDRGDACIINNVGYPNPNRSHFRSMDIWHTGSDAENYWSTGWLGRYLDHECHDPLQYQAVEMDDSVSLAMRGDRHKGFSVSKPANMYNTVKRIKLNHYKETTNENLNYLYKTLADTQQSARYIYEKSKIYASKVSYPNTKFGKQMKSMAELIISGIESQVYYVSLTGFDTHARQKNQQQHLLKQYSDALLALSKDLKQHDQWDDTLIFTFSEFGRRVQENASRGTDHGAANNIFISGGKLKKAGIMNESADLANLDKGDLVHSIDFRSVYATLLDKWLKCDADKILKQSFERLRFV</sequence>
<evidence type="ECO:0000313" key="2">
    <source>
        <dbReference type="EMBL" id="MDN5216492.1"/>
    </source>
</evidence>
<feature type="chain" id="PRO_5046823721" evidence="1">
    <location>
        <begin position="28"/>
        <end position="393"/>
    </location>
</feature>
<protein>
    <submittedName>
        <fullName evidence="2">DUF1501 domain-containing protein</fullName>
    </submittedName>
</protein>
<evidence type="ECO:0000256" key="1">
    <source>
        <dbReference type="SAM" id="SignalP"/>
    </source>
</evidence>
<keyword evidence="3" id="KW-1185">Reference proteome</keyword>
<feature type="signal peptide" evidence="1">
    <location>
        <begin position="1"/>
        <end position="27"/>
    </location>
</feature>
<evidence type="ECO:0000313" key="3">
    <source>
        <dbReference type="Proteomes" id="UP001172083"/>
    </source>
</evidence>
<comment type="caution">
    <text evidence="2">The sequence shown here is derived from an EMBL/GenBank/DDBJ whole genome shotgun (WGS) entry which is preliminary data.</text>
</comment>
<dbReference type="InterPro" id="IPR006311">
    <property type="entry name" value="TAT_signal"/>
</dbReference>
<dbReference type="InterPro" id="IPR010869">
    <property type="entry name" value="DUF1501"/>
</dbReference>
<keyword evidence="1" id="KW-0732">Signal</keyword>
<reference evidence="2" key="1">
    <citation type="submission" date="2023-06" db="EMBL/GenBank/DDBJ databases">
        <title>Genomic of Agaribacillus aureum.</title>
        <authorList>
            <person name="Wang G."/>
        </authorList>
    </citation>
    <scope>NUCLEOTIDE SEQUENCE</scope>
    <source>
        <strain evidence="2">BMA12</strain>
    </source>
</reference>
<dbReference type="PANTHER" id="PTHR43737:SF1">
    <property type="entry name" value="DUF1501 DOMAIN-CONTAINING PROTEIN"/>
    <property type="match status" value="1"/>
</dbReference>
<accession>A0ABT8LFD4</accession>
<dbReference type="PROSITE" id="PS51318">
    <property type="entry name" value="TAT"/>
    <property type="match status" value="1"/>
</dbReference>
<dbReference type="Proteomes" id="UP001172083">
    <property type="component" value="Unassembled WGS sequence"/>
</dbReference>